<feature type="compositionally biased region" description="Basic and acidic residues" evidence="9">
    <location>
        <begin position="546"/>
        <end position="558"/>
    </location>
</feature>
<sequence>MVSDADSGANGQVQVHIFSGSGPFRLKQIHGDNYMIVTNDTLDRERQMEYNLTLLAQDRGDPSLSCIKHLTVHVLDENDNAPMFAKIHYRSVLKENNTPGLHFLTVEAHDVDMDLSGRVSFSIRESNELGTPTAFFSVHPSNGAVTVQQSLDYEETHSYSFIVEAVDQGYPPMTSTATVLVEIQDANDNYPIIHEPLPKKGIALLSVPVNVDKGEIVTELGNKALEDNFYKPSNYSSLNKPEGFLATTIRASDPDSGPNGRLSFGITDGKPSNLFSLDKTSGQLYVNTTNATELIGRTFKLGIAVSDMGTPMLTTRITLEVTFINFRDHLKNLSHDNQAQYSFTMLLAICLGSTCLVLFLAIALAKTFCHPDKRDNRAYNCRQAESTYTRHPRRPQKHIHKTDIQLVPVLRGRKETPQEDEAEVLSCTSPLVERLHPQGQFTLTPTLARMAQNQALSEMDGNPPLTQSKILRKPGSIEWNGALPFNPGTPSRTLQKTRNSSSSSFANSQTSTLRRNKNEEVKLTTTDFSETMASVPSNQATLRRPKTTERRGRMEESDHRQILRNLVRLSMAAFAENGSIELSSASPEVQQVSQLLSLLHQGQLQPRPNFRGNKYSHRTGRSGVQDADWLSTKDKGLNNLLTSDDVFSDIPDPAWMARLSLPLTTDYHENLFVPDGPPSPDTHCPMAGPDDSTSFSTFGKNPEKTPLGGRALISEVSSLFEMLLTQKADGQSCPPAEVLYRLSAAYRRSLGLDTPANGGAAHTRQQYANPMP</sequence>
<evidence type="ECO:0000256" key="3">
    <source>
        <dbReference type="ARBA" id="ARBA00022737"/>
    </source>
</evidence>
<dbReference type="AlphaFoldDB" id="A0A7J6CDY1"/>
<dbReference type="Pfam" id="PF00028">
    <property type="entry name" value="Cadherin"/>
    <property type="match status" value="3"/>
</dbReference>
<keyword evidence="13" id="KW-1185">Reference proteome</keyword>
<dbReference type="PRINTS" id="PR00205">
    <property type="entry name" value="CADHERIN"/>
</dbReference>
<evidence type="ECO:0000256" key="5">
    <source>
        <dbReference type="ARBA" id="ARBA00022989"/>
    </source>
</evidence>
<evidence type="ECO:0000313" key="13">
    <source>
        <dbReference type="Proteomes" id="UP000579812"/>
    </source>
</evidence>
<evidence type="ECO:0000256" key="4">
    <source>
        <dbReference type="ARBA" id="ARBA00022837"/>
    </source>
</evidence>
<dbReference type="PANTHER" id="PTHR24028">
    <property type="entry name" value="CADHERIN-87A"/>
    <property type="match status" value="1"/>
</dbReference>
<evidence type="ECO:0000256" key="10">
    <source>
        <dbReference type="SAM" id="Phobius"/>
    </source>
</evidence>
<dbReference type="FunFam" id="2.60.40.60:FF:000020">
    <property type="entry name" value="Dachsous cadherin-related 1b"/>
    <property type="match status" value="1"/>
</dbReference>
<dbReference type="InterPro" id="IPR002126">
    <property type="entry name" value="Cadherin-like_dom"/>
</dbReference>
<keyword evidence="4 8" id="KW-0106">Calcium</keyword>
<dbReference type="SUPFAM" id="SSF49313">
    <property type="entry name" value="Cadherin-like"/>
    <property type="match status" value="3"/>
</dbReference>
<dbReference type="InterPro" id="IPR015919">
    <property type="entry name" value="Cadherin-like_sf"/>
</dbReference>
<dbReference type="PROSITE" id="PS50268">
    <property type="entry name" value="CADHERIN_2"/>
    <property type="match status" value="3"/>
</dbReference>
<keyword evidence="6 10" id="KW-0472">Membrane</keyword>
<gene>
    <name evidence="12" type="ORF">G5714_014595</name>
</gene>
<evidence type="ECO:0000256" key="9">
    <source>
        <dbReference type="SAM" id="MobiDB-lite"/>
    </source>
</evidence>
<evidence type="ECO:0000256" key="6">
    <source>
        <dbReference type="ARBA" id="ARBA00023136"/>
    </source>
</evidence>
<protein>
    <recommendedName>
        <fullName evidence="11">Cadherin domain-containing protein</fullName>
    </recommendedName>
</protein>
<comment type="subcellular location">
    <subcellularLocation>
        <location evidence="1">Membrane</location>
        <topology evidence="1">Single-pass membrane protein</topology>
    </subcellularLocation>
</comment>
<evidence type="ECO:0000313" key="12">
    <source>
        <dbReference type="EMBL" id="KAF4105264.1"/>
    </source>
</evidence>
<feature type="compositionally biased region" description="Polar residues" evidence="9">
    <location>
        <begin position="763"/>
        <end position="772"/>
    </location>
</feature>
<evidence type="ECO:0000256" key="7">
    <source>
        <dbReference type="ARBA" id="ARBA00023180"/>
    </source>
</evidence>
<dbReference type="GO" id="GO:0005886">
    <property type="term" value="C:plasma membrane"/>
    <property type="evidence" value="ECO:0007669"/>
    <property type="project" value="InterPro"/>
</dbReference>
<dbReference type="GO" id="GO:0007156">
    <property type="term" value="P:homophilic cell adhesion via plasma membrane adhesion molecules"/>
    <property type="evidence" value="ECO:0007669"/>
    <property type="project" value="InterPro"/>
</dbReference>
<dbReference type="CDD" id="cd11304">
    <property type="entry name" value="Cadherin_repeat"/>
    <property type="match status" value="3"/>
</dbReference>
<dbReference type="PANTHER" id="PTHR24028:SF42">
    <property type="entry name" value="PROTOCADHERIN-12"/>
    <property type="match status" value="1"/>
</dbReference>
<feature type="domain" description="Cadherin" evidence="11">
    <location>
        <begin position="85"/>
        <end position="193"/>
    </location>
</feature>
<dbReference type="FunFam" id="2.60.40.60:FF:000092">
    <property type="entry name" value="Protocadherin 8"/>
    <property type="match status" value="1"/>
</dbReference>
<feature type="region of interest" description="Disordered" evidence="9">
    <location>
        <begin position="479"/>
        <end position="558"/>
    </location>
</feature>
<dbReference type="EMBL" id="JAAMOB010000014">
    <property type="protein sequence ID" value="KAF4105264.1"/>
    <property type="molecule type" value="Genomic_DNA"/>
</dbReference>
<dbReference type="SMART" id="SM00112">
    <property type="entry name" value="CA"/>
    <property type="match status" value="3"/>
</dbReference>
<feature type="region of interest" description="Disordered" evidence="9">
    <location>
        <begin position="604"/>
        <end position="623"/>
    </location>
</feature>
<comment type="caution">
    <text evidence="12">The sequence shown here is derived from an EMBL/GenBank/DDBJ whole genome shotgun (WGS) entry which is preliminary data.</text>
</comment>
<organism evidence="12 13">
    <name type="scientific">Onychostoma macrolepis</name>
    <dbReference type="NCBI Taxonomy" id="369639"/>
    <lineage>
        <taxon>Eukaryota</taxon>
        <taxon>Metazoa</taxon>
        <taxon>Chordata</taxon>
        <taxon>Craniata</taxon>
        <taxon>Vertebrata</taxon>
        <taxon>Euteleostomi</taxon>
        <taxon>Actinopterygii</taxon>
        <taxon>Neopterygii</taxon>
        <taxon>Teleostei</taxon>
        <taxon>Ostariophysi</taxon>
        <taxon>Cypriniformes</taxon>
        <taxon>Cyprinidae</taxon>
        <taxon>Acrossocheilinae</taxon>
        <taxon>Onychostoma</taxon>
    </lineage>
</organism>
<keyword evidence="7" id="KW-0325">Glycoprotein</keyword>
<dbReference type="InterPro" id="IPR020894">
    <property type="entry name" value="Cadherin_CS"/>
</dbReference>
<evidence type="ECO:0000259" key="11">
    <source>
        <dbReference type="PROSITE" id="PS50268"/>
    </source>
</evidence>
<feature type="compositionally biased region" description="Low complexity" evidence="9">
    <location>
        <begin position="500"/>
        <end position="511"/>
    </location>
</feature>
<keyword evidence="3" id="KW-0677">Repeat</keyword>
<feature type="domain" description="Cadherin" evidence="11">
    <location>
        <begin position="2"/>
        <end position="84"/>
    </location>
</feature>
<name>A0A7J6CDY1_9TELE</name>
<dbReference type="InterPro" id="IPR050174">
    <property type="entry name" value="Protocadherin/Cadherin-CA"/>
</dbReference>
<feature type="domain" description="Cadherin" evidence="11">
    <location>
        <begin position="239"/>
        <end position="333"/>
    </location>
</feature>
<evidence type="ECO:0000256" key="8">
    <source>
        <dbReference type="PROSITE-ProRule" id="PRU00043"/>
    </source>
</evidence>
<proteinExistence type="predicted"/>
<dbReference type="GO" id="GO:0005509">
    <property type="term" value="F:calcium ion binding"/>
    <property type="evidence" value="ECO:0007669"/>
    <property type="project" value="UniProtKB-UniRule"/>
</dbReference>
<feature type="compositionally biased region" description="Polar residues" evidence="9">
    <location>
        <begin position="523"/>
        <end position="541"/>
    </location>
</feature>
<keyword evidence="2 10" id="KW-0812">Transmembrane</keyword>
<dbReference type="GO" id="GO:0009653">
    <property type="term" value="P:anatomical structure morphogenesis"/>
    <property type="evidence" value="ECO:0007669"/>
    <property type="project" value="UniProtKB-ARBA"/>
</dbReference>
<feature type="transmembrane region" description="Helical" evidence="10">
    <location>
        <begin position="341"/>
        <end position="365"/>
    </location>
</feature>
<reference evidence="12 13" key="1">
    <citation type="submission" date="2020-04" db="EMBL/GenBank/DDBJ databases">
        <title>Chromosome-level genome assembly of a cyprinid fish Onychostoma macrolepis by integration of Nanopore Sequencing, Bionano and Hi-C technology.</title>
        <authorList>
            <person name="Wang D."/>
        </authorList>
    </citation>
    <scope>NUCLEOTIDE SEQUENCE [LARGE SCALE GENOMIC DNA]</scope>
    <source>
        <strain evidence="12">SWU-2019</strain>
        <tissue evidence="12">Muscle</tissue>
    </source>
</reference>
<feature type="compositionally biased region" description="Polar residues" evidence="9">
    <location>
        <begin position="488"/>
        <end position="499"/>
    </location>
</feature>
<feature type="region of interest" description="Disordered" evidence="9">
    <location>
        <begin position="753"/>
        <end position="772"/>
    </location>
</feature>
<dbReference type="Gene3D" id="2.60.40.60">
    <property type="entry name" value="Cadherins"/>
    <property type="match status" value="3"/>
</dbReference>
<evidence type="ECO:0000256" key="2">
    <source>
        <dbReference type="ARBA" id="ARBA00022692"/>
    </source>
</evidence>
<dbReference type="Proteomes" id="UP000579812">
    <property type="component" value="Unassembled WGS sequence"/>
</dbReference>
<accession>A0A7J6CDY1</accession>
<dbReference type="PROSITE" id="PS00232">
    <property type="entry name" value="CADHERIN_1"/>
    <property type="match status" value="1"/>
</dbReference>
<keyword evidence="5 10" id="KW-1133">Transmembrane helix</keyword>
<evidence type="ECO:0000256" key="1">
    <source>
        <dbReference type="ARBA" id="ARBA00004167"/>
    </source>
</evidence>